<name>A0A9D5DE52_9CRYT</name>
<accession>A0A9D5DE52</accession>
<comment type="caution">
    <text evidence="2">The sequence shown here is derived from an EMBL/GenBank/DDBJ whole genome shotgun (WGS) entry which is preliminary data.</text>
</comment>
<dbReference type="Proteomes" id="UP001067231">
    <property type="component" value="Unassembled WGS sequence"/>
</dbReference>
<gene>
    <name evidence="2" type="ORF">OJ253_3458</name>
</gene>
<organism evidence="2">
    <name type="scientific">Cryptosporidium canis</name>
    <dbReference type="NCBI Taxonomy" id="195482"/>
    <lineage>
        <taxon>Eukaryota</taxon>
        <taxon>Sar</taxon>
        <taxon>Alveolata</taxon>
        <taxon>Apicomplexa</taxon>
        <taxon>Conoidasida</taxon>
        <taxon>Coccidia</taxon>
        <taxon>Eucoccidiorida</taxon>
        <taxon>Eimeriorina</taxon>
        <taxon>Cryptosporidiidae</taxon>
        <taxon>Cryptosporidium</taxon>
    </lineage>
</organism>
<proteinExistence type="predicted"/>
<evidence type="ECO:0000313" key="2">
    <source>
        <dbReference type="EMBL" id="KAJ1604819.1"/>
    </source>
</evidence>
<evidence type="ECO:0000256" key="1">
    <source>
        <dbReference type="SAM" id="SignalP"/>
    </source>
</evidence>
<sequence>MRALQFLLKLIFHTLLVAIVSKQVVSENVSKGVENSKTNNGKRPSFLIPDKNNVLTPNYSVEINCFGPPTYFYDVVNRKIMSLDVACKDTYLLINNNGELVVRLTDETFRVNDRRSTKYFFFDRSSKPSEFVLKEYDDLAEIQHKSSELIGNNFNEIPADYNTHEDGEYLSWITKVEFLGANTISGSIVQLSNKGLYQQENKFEMNIPVNEKLFLVFIIRTHFIGTQNTYFGAFPIFFLSNIKYDIRKPQLTIDFQQIYSENIEIYDIKRGVHHYRGLKLKTNKIHGEHIIFSESLFELEKKMTDRFDQLKIELNSEHNLSISDILESVNNIGEETILSSEHLQDPYEVTNDTLSENITSSLTNNTDNTSV</sequence>
<feature type="signal peptide" evidence="1">
    <location>
        <begin position="1"/>
        <end position="26"/>
    </location>
</feature>
<keyword evidence="1" id="KW-0732">Signal</keyword>
<dbReference type="AlphaFoldDB" id="A0A9D5DE52"/>
<dbReference type="OrthoDB" id="340141at2759"/>
<protein>
    <submittedName>
        <fullName evidence="2">Signal peptide-containing protein</fullName>
    </submittedName>
</protein>
<feature type="chain" id="PRO_5038438714" evidence="1">
    <location>
        <begin position="27"/>
        <end position="371"/>
    </location>
</feature>
<reference evidence="2" key="1">
    <citation type="submission" date="2022-10" db="EMBL/GenBank/DDBJ databases">
        <title>Adaptive evolution leads to modifications in subtelomeric GC content in a zoonotic Cryptosporidium species.</title>
        <authorList>
            <person name="Li J."/>
            <person name="Feng Y."/>
            <person name="Xiao L."/>
        </authorList>
    </citation>
    <scope>NUCLEOTIDE SEQUENCE</scope>
    <source>
        <strain evidence="2">33844</strain>
    </source>
</reference>
<dbReference type="EMBL" id="JAPCXC010000118">
    <property type="protein sequence ID" value="KAJ1604819.1"/>
    <property type="molecule type" value="Genomic_DNA"/>
</dbReference>